<dbReference type="RefSeq" id="WP_160558819.1">
    <property type="nucleotide sequence ID" value="NZ_QZDT01000003.1"/>
</dbReference>
<dbReference type="PROSITE" id="PS50977">
    <property type="entry name" value="HTH_TETR_2"/>
    <property type="match status" value="1"/>
</dbReference>
<evidence type="ECO:0000313" key="4">
    <source>
        <dbReference type="EMBL" id="NBJ91745.1"/>
    </source>
</evidence>
<gene>
    <name evidence="4" type="ORF">D5281_03840</name>
</gene>
<dbReference type="Gene3D" id="1.10.357.10">
    <property type="entry name" value="Tetracycline Repressor, domain 2"/>
    <property type="match status" value="1"/>
</dbReference>
<organism evidence="4 5">
    <name type="scientific">Parablautia muri</name>
    <dbReference type="NCBI Taxonomy" id="2320879"/>
    <lineage>
        <taxon>Bacteria</taxon>
        <taxon>Bacillati</taxon>
        <taxon>Bacillota</taxon>
        <taxon>Clostridia</taxon>
        <taxon>Lachnospirales</taxon>
        <taxon>Lachnospiraceae</taxon>
        <taxon>Parablautia</taxon>
    </lineage>
</organism>
<reference evidence="4" key="1">
    <citation type="submission" date="2018-09" db="EMBL/GenBank/DDBJ databases">
        <title>Murine metabolic-syndrome-specific gut microbial biobank.</title>
        <authorList>
            <person name="Liu C."/>
        </authorList>
    </citation>
    <scope>NUCLEOTIDE SEQUENCE</scope>
    <source>
        <strain evidence="4">D42-62</strain>
    </source>
</reference>
<dbReference type="GO" id="GO:0003677">
    <property type="term" value="F:DNA binding"/>
    <property type="evidence" value="ECO:0007669"/>
    <property type="project" value="UniProtKB-UniRule"/>
</dbReference>
<keyword evidence="1 2" id="KW-0238">DNA-binding</keyword>
<dbReference type="PANTHER" id="PTHR43479:SF11">
    <property type="entry name" value="ACREF_ENVCD OPERON REPRESSOR-RELATED"/>
    <property type="match status" value="1"/>
</dbReference>
<keyword evidence="5" id="KW-1185">Reference proteome</keyword>
<dbReference type="AlphaFoldDB" id="A0A9X5BDI9"/>
<accession>A0A9X5BDI9</accession>
<feature type="DNA-binding region" description="H-T-H motif" evidence="2">
    <location>
        <begin position="35"/>
        <end position="54"/>
    </location>
</feature>
<dbReference type="OrthoDB" id="9810250at2"/>
<sequence>MLINGTEDLRVQKTIDAIQKTFEDMICEMDYEKITVKELCERARINKKTFYRYYSVLDDLLAELQGVMIEEYLERVKNYRIPEDLDKINREFFLYSAEKGSVYEKITCSGNYRYIRGRMISNVMDSTWKSSTWLGLLESSRQKILLHFIQTSTVEMYSKWVADGKKIPLEEMIKISNQLLCTGVNGFVECNAPI</sequence>
<dbReference type="InterPro" id="IPR009057">
    <property type="entry name" value="Homeodomain-like_sf"/>
</dbReference>
<dbReference type="InterPro" id="IPR001647">
    <property type="entry name" value="HTH_TetR"/>
</dbReference>
<name>A0A9X5BDI9_9FIRM</name>
<proteinExistence type="predicted"/>
<dbReference type="PANTHER" id="PTHR43479">
    <property type="entry name" value="ACREF/ENVCD OPERON REPRESSOR-RELATED"/>
    <property type="match status" value="1"/>
</dbReference>
<protein>
    <submittedName>
        <fullName evidence="4">TetR/AcrR family transcriptional regulator</fullName>
    </submittedName>
</protein>
<evidence type="ECO:0000256" key="2">
    <source>
        <dbReference type="PROSITE-ProRule" id="PRU00335"/>
    </source>
</evidence>
<dbReference type="Proteomes" id="UP001154420">
    <property type="component" value="Unassembled WGS sequence"/>
</dbReference>
<feature type="domain" description="HTH tetR-type" evidence="3">
    <location>
        <begin position="12"/>
        <end position="72"/>
    </location>
</feature>
<evidence type="ECO:0000259" key="3">
    <source>
        <dbReference type="PROSITE" id="PS50977"/>
    </source>
</evidence>
<dbReference type="EMBL" id="QZDT01000003">
    <property type="protein sequence ID" value="NBJ91745.1"/>
    <property type="molecule type" value="Genomic_DNA"/>
</dbReference>
<dbReference type="SUPFAM" id="SSF46689">
    <property type="entry name" value="Homeodomain-like"/>
    <property type="match status" value="1"/>
</dbReference>
<evidence type="ECO:0000256" key="1">
    <source>
        <dbReference type="ARBA" id="ARBA00023125"/>
    </source>
</evidence>
<evidence type="ECO:0000313" key="5">
    <source>
        <dbReference type="Proteomes" id="UP001154420"/>
    </source>
</evidence>
<dbReference type="InterPro" id="IPR050624">
    <property type="entry name" value="HTH-type_Tx_Regulator"/>
</dbReference>
<comment type="caution">
    <text evidence="4">The sequence shown here is derived from an EMBL/GenBank/DDBJ whole genome shotgun (WGS) entry which is preliminary data.</text>
</comment>